<dbReference type="PANTHER" id="PTHR36115">
    <property type="entry name" value="PROLINE-RICH ANTIGEN HOMOLOG-RELATED"/>
    <property type="match status" value="1"/>
</dbReference>
<feature type="domain" description="RDD" evidence="8">
    <location>
        <begin position="141"/>
        <end position="281"/>
    </location>
</feature>
<dbReference type="Proteomes" id="UP001069802">
    <property type="component" value="Unassembled WGS sequence"/>
</dbReference>
<feature type="domain" description="GYF" evidence="9">
    <location>
        <begin position="4"/>
        <end position="45"/>
    </location>
</feature>
<dbReference type="EMBL" id="JAPWGY010000001">
    <property type="protein sequence ID" value="MCZ4279875.1"/>
    <property type="molecule type" value="Genomic_DNA"/>
</dbReference>
<keyword evidence="3 7" id="KW-0812">Transmembrane</keyword>
<evidence type="ECO:0000313" key="10">
    <source>
        <dbReference type="EMBL" id="MCZ4279875.1"/>
    </source>
</evidence>
<evidence type="ECO:0000313" key="11">
    <source>
        <dbReference type="Proteomes" id="UP001069802"/>
    </source>
</evidence>
<evidence type="ECO:0000256" key="2">
    <source>
        <dbReference type="ARBA" id="ARBA00022475"/>
    </source>
</evidence>
<name>A0ABT4LFJ8_9PROT</name>
<comment type="caution">
    <text evidence="10">The sequence shown here is derived from an EMBL/GenBank/DDBJ whole genome shotgun (WGS) entry which is preliminary data.</text>
</comment>
<accession>A0ABT4LFJ8</accession>
<comment type="subcellular location">
    <subcellularLocation>
        <location evidence="1">Cell membrane</location>
        <topology evidence="1">Multi-pass membrane protein</topology>
    </subcellularLocation>
</comment>
<keyword evidence="4 7" id="KW-1133">Transmembrane helix</keyword>
<feature type="transmembrane region" description="Helical" evidence="7">
    <location>
        <begin position="293"/>
        <end position="313"/>
    </location>
</feature>
<dbReference type="Pfam" id="PF14237">
    <property type="entry name" value="GYF_2"/>
    <property type="match status" value="1"/>
</dbReference>
<evidence type="ECO:0000256" key="4">
    <source>
        <dbReference type="ARBA" id="ARBA00022989"/>
    </source>
</evidence>
<dbReference type="PANTHER" id="PTHR36115:SF6">
    <property type="entry name" value="PROLINE-RICH ANTIGEN HOMOLOG"/>
    <property type="match status" value="1"/>
</dbReference>
<reference evidence="10" key="1">
    <citation type="submission" date="2022-12" db="EMBL/GenBank/DDBJ databases">
        <title>Bacterial isolates from different developmental stages of Nematostella vectensis.</title>
        <authorList>
            <person name="Fraune S."/>
        </authorList>
    </citation>
    <scope>NUCLEOTIDE SEQUENCE</scope>
    <source>
        <strain evidence="10">G21630-S1</strain>
    </source>
</reference>
<protein>
    <submittedName>
        <fullName evidence="10">RDD family protein</fullName>
    </submittedName>
</protein>
<gene>
    <name evidence="10" type="ORF">O4H49_03735</name>
</gene>
<evidence type="ECO:0000256" key="3">
    <source>
        <dbReference type="ARBA" id="ARBA00022692"/>
    </source>
</evidence>
<dbReference type="RefSeq" id="WP_269422072.1">
    <property type="nucleotide sequence ID" value="NZ_JAPWGY010000001.1"/>
</dbReference>
<keyword evidence="11" id="KW-1185">Reference proteome</keyword>
<evidence type="ECO:0000256" key="7">
    <source>
        <dbReference type="SAM" id="Phobius"/>
    </source>
</evidence>
<evidence type="ECO:0000256" key="6">
    <source>
        <dbReference type="SAM" id="MobiDB-lite"/>
    </source>
</evidence>
<dbReference type="InterPro" id="IPR025640">
    <property type="entry name" value="GYF_2"/>
</dbReference>
<keyword evidence="2" id="KW-1003">Cell membrane</keyword>
<evidence type="ECO:0000259" key="8">
    <source>
        <dbReference type="Pfam" id="PF06271"/>
    </source>
</evidence>
<evidence type="ECO:0000259" key="9">
    <source>
        <dbReference type="Pfam" id="PF14237"/>
    </source>
</evidence>
<feature type="region of interest" description="Disordered" evidence="6">
    <location>
        <begin position="63"/>
        <end position="122"/>
    </location>
</feature>
<dbReference type="Pfam" id="PF06271">
    <property type="entry name" value="RDD"/>
    <property type="match status" value="1"/>
</dbReference>
<evidence type="ECO:0000256" key="5">
    <source>
        <dbReference type="ARBA" id="ARBA00023136"/>
    </source>
</evidence>
<evidence type="ECO:0000256" key="1">
    <source>
        <dbReference type="ARBA" id="ARBA00004651"/>
    </source>
</evidence>
<feature type="transmembrane region" description="Helical" evidence="7">
    <location>
        <begin position="154"/>
        <end position="176"/>
    </location>
</feature>
<proteinExistence type="predicted"/>
<keyword evidence="5 7" id="KW-0472">Membrane</keyword>
<sequence>MLEWHYKGATGEVGPVSRRQLYNLLQQGEISNDSLVRASNAKAWQWVELRSLLLTPEEFGYLSGGKNPLDPERPDTAPKARASWIPPQEKPSARPAPDPAVETTVRNPSPDSQNRKKKTPLEPMRVIGTEADRDGWKDLRPHPWRRYFARMLDILINGYIGFTLFGTVFFWVNAPAATSFFSFLSLHKGGFLIDGFLTVFFSLFLSALMIGVTGGTIGKWIFGIRVLDRNYKTIGIITAFRRELFLWLNGLALGIPLVMFITQATSYFTLQSAKRTSWDQALDLVPVQRPNDARQICLSIAGVILWLTLIRLIGGYLG</sequence>
<dbReference type="InterPro" id="IPR010432">
    <property type="entry name" value="RDD"/>
</dbReference>
<feature type="transmembrane region" description="Helical" evidence="7">
    <location>
        <begin position="196"/>
        <end position="223"/>
    </location>
</feature>
<feature type="compositionally biased region" description="Basic and acidic residues" evidence="6">
    <location>
        <begin position="69"/>
        <end position="78"/>
    </location>
</feature>
<organism evidence="10 11">
    <name type="scientific">Kiloniella laminariae</name>
    <dbReference type="NCBI Taxonomy" id="454162"/>
    <lineage>
        <taxon>Bacteria</taxon>
        <taxon>Pseudomonadati</taxon>
        <taxon>Pseudomonadota</taxon>
        <taxon>Alphaproteobacteria</taxon>
        <taxon>Rhodospirillales</taxon>
        <taxon>Kiloniellaceae</taxon>
        <taxon>Kiloniella</taxon>
    </lineage>
</organism>
<dbReference type="InterPro" id="IPR051791">
    <property type="entry name" value="Pra-immunoreactive"/>
</dbReference>
<feature type="transmembrane region" description="Helical" evidence="7">
    <location>
        <begin position="244"/>
        <end position="268"/>
    </location>
</feature>